<feature type="region of interest" description="Disordered" evidence="8">
    <location>
        <begin position="1"/>
        <end position="54"/>
    </location>
</feature>
<keyword evidence="6 9" id="KW-1133">Transmembrane helix</keyword>
<protein>
    <recommendedName>
        <fullName evidence="13">Solute carrier family 35 member B1</fullName>
    </recommendedName>
</protein>
<evidence type="ECO:0000256" key="1">
    <source>
        <dbReference type="ARBA" id="ARBA00004477"/>
    </source>
</evidence>
<dbReference type="SUPFAM" id="SSF103481">
    <property type="entry name" value="Multidrug resistance efflux transporter EmrE"/>
    <property type="match status" value="2"/>
</dbReference>
<evidence type="ECO:0000256" key="6">
    <source>
        <dbReference type="ARBA" id="ARBA00022989"/>
    </source>
</evidence>
<feature type="transmembrane region" description="Helical" evidence="9">
    <location>
        <begin position="63"/>
        <end position="80"/>
    </location>
</feature>
<evidence type="ECO:0000256" key="4">
    <source>
        <dbReference type="ARBA" id="ARBA00022692"/>
    </source>
</evidence>
<dbReference type="EMBL" id="CAJOBC010088963">
    <property type="protein sequence ID" value="CAF4375217.1"/>
    <property type="molecule type" value="Genomic_DNA"/>
</dbReference>
<dbReference type="GO" id="GO:0000139">
    <property type="term" value="C:Golgi membrane"/>
    <property type="evidence" value="ECO:0007669"/>
    <property type="project" value="TreeGrafter"/>
</dbReference>
<dbReference type="OrthoDB" id="78344at2759"/>
<keyword evidence="5" id="KW-0256">Endoplasmic reticulum</keyword>
<dbReference type="EMBL" id="CAJNOQ010023420">
    <property type="protein sequence ID" value="CAF1515166.1"/>
    <property type="molecule type" value="Genomic_DNA"/>
</dbReference>
<dbReference type="InterPro" id="IPR037185">
    <property type="entry name" value="EmrE-like"/>
</dbReference>
<dbReference type="InterPro" id="IPR013657">
    <property type="entry name" value="SCL35B1-4/HUT1"/>
</dbReference>
<organism evidence="10 12">
    <name type="scientific">Didymodactylos carnosus</name>
    <dbReference type="NCBI Taxonomy" id="1234261"/>
    <lineage>
        <taxon>Eukaryota</taxon>
        <taxon>Metazoa</taxon>
        <taxon>Spiralia</taxon>
        <taxon>Gnathifera</taxon>
        <taxon>Rotifera</taxon>
        <taxon>Eurotatoria</taxon>
        <taxon>Bdelloidea</taxon>
        <taxon>Philodinida</taxon>
        <taxon>Philodinidae</taxon>
        <taxon>Didymodactylos</taxon>
    </lineage>
</organism>
<dbReference type="GO" id="GO:0005460">
    <property type="term" value="F:UDP-glucose transmembrane transporter activity"/>
    <property type="evidence" value="ECO:0007669"/>
    <property type="project" value="TreeGrafter"/>
</dbReference>
<keyword evidence="4 9" id="KW-0812">Transmembrane</keyword>
<evidence type="ECO:0000256" key="3">
    <source>
        <dbReference type="ARBA" id="ARBA00022448"/>
    </source>
</evidence>
<dbReference type="GO" id="GO:0005459">
    <property type="term" value="F:UDP-galactose transmembrane transporter activity"/>
    <property type="evidence" value="ECO:0007669"/>
    <property type="project" value="TreeGrafter"/>
</dbReference>
<evidence type="ECO:0000256" key="9">
    <source>
        <dbReference type="SAM" id="Phobius"/>
    </source>
</evidence>
<evidence type="ECO:0000256" key="8">
    <source>
        <dbReference type="SAM" id="MobiDB-lite"/>
    </source>
</evidence>
<dbReference type="GO" id="GO:0005789">
    <property type="term" value="C:endoplasmic reticulum membrane"/>
    <property type="evidence" value="ECO:0007669"/>
    <property type="project" value="UniProtKB-SubCell"/>
</dbReference>
<dbReference type="AlphaFoldDB" id="A0A815U630"/>
<evidence type="ECO:0000256" key="2">
    <source>
        <dbReference type="ARBA" id="ARBA00010694"/>
    </source>
</evidence>
<comment type="caution">
    <text evidence="10">The sequence shown here is derived from an EMBL/GenBank/DDBJ whole genome shotgun (WGS) entry which is preliminary data.</text>
</comment>
<feature type="transmembrane region" description="Helical" evidence="9">
    <location>
        <begin position="288"/>
        <end position="309"/>
    </location>
</feature>
<feature type="compositionally biased region" description="Basic and acidic residues" evidence="8">
    <location>
        <begin position="25"/>
        <end position="43"/>
    </location>
</feature>
<feature type="transmembrane region" description="Helical" evidence="9">
    <location>
        <begin position="100"/>
        <end position="121"/>
    </location>
</feature>
<keyword evidence="3" id="KW-0813">Transport</keyword>
<evidence type="ECO:0008006" key="13">
    <source>
        <dbReference type="Google" id="ProtNLM"/>
    </source>
</evidence>
<name>A0A815U630_9BILA</name>
<evidence type="ECO:0000256" key="7">
    <source>
        <dbReference type="ARBA" id="ARBA00023136"/>
    </source>
</evidence>
<dbReference type="Pfam" id="PF08449">
    <property type="entry name" value="UAA"/>
    <property type="match status" value="1"/>
</dbReference>
<feature type="transmembrane region" description="Helical" evidence="9">
    <location>
        <begin position="259"/>
        <end position="282"/>
    </location>
</feature>
<comment type="similarity">
    <text evidence="2">Belongs to the nucleotide-sugar transporter family. SLC35B subfamily.</text>
</comment>
<dbReference type="Proteomes" id="UP000663829">
    <property type="component" value="Unassembled WGS sequence"/>
</dbReference>
<dbReference type="PANTHER" id="PTHR10778">
    <property type="entry name" value="SOLUTE CARRIER FAMILY 35 MEMBER B"/>
    <property type="match status" value="1"/>
</dbReference>
<accession>A0A815U630</accession>
<evidence type="ECO:0000313" key="10">
    <source>
        <dbReference type="EMBL" id="CAF1515166.1"/>
    </source>
</evidence>
<evidence type="ECO:0000313" key="12">
    <source>
        <dbReference type="Proteomes" id="UP000663829"/>
    </source>
</evidence>
<reference evidence="10" key="1">
    <citation type="submission" date="2021-02" db="EMBL/GenBank/DDBJ databases">
        <authorList>
            <person name="Nowell W R."/>
        </authorList>
    </citation>
    <scope>NUCLEOTIDE SEQUENCE</scope>
</reference>
<dbReference type="PANTHER" id="PTHR10778:SF10">
    <property type="entry name" value="SOLUTE CARRIER FAMILY 35 MEMBER B1"/>
    <property type="match status" value="1"/>
</dbReference>
<feature type="transmembrane region" description="Helical" evidence="9">
    <location>
        <begin position="216"/>
        <end position="238"/>
    </location>
</feature>
<evidence type="ECO:0000313" key="11">
    <source>
        <dbReference type="EMBL" id="CAF4375217.1"/>
    </source>
</evidence>
<keyword evidence="12" id="KW-1185">Reference proteome</keyword>
<dbReference type="Proteomes" id="UP000681722">
    <property type="component" value="Unassembled WGS sequence"/>
</dbReference>
<feature type="transmembrane region" description="Helical" evidence="9">
    <location>
        <begin position="185"/>
        <end position="204"/>
    </location>
</feature>
<evidence type="ECO:0000256" key="5">
    <source>
        <dbReference type="ARBA" id="ARBA00022824"/>
    </source>
</evidence>
<sequence>MSSEGNLHHELHQRRGSSENAELSEDIKNRDEDSLRSEHDHPQKRSSSHHSPTSLLTSTSTKLFACFLGIFVAYLLFGIVQESIVKGNYGTEKKDKFTFIISLVFFQCAFNAAVSKIILIVNKSHRDTTPSKLYAASSFSYLFAMLASNYALEFVSYPAQVLGKSVKPVPVMLFSVIVARKRYPLSKYLFVLLIVVGVVLFMYKEPKEVINQVSDSFLGIGEFLLIVSLAFDGLTGGIQDKIRDAHKVQAYHMMYAMNIWSCLWAMFGIVLSGEIYGLISFIQLYPHVIYKILLLGITGAIGQNFIFLTIEWFGPLTCSIFTTTRKFFTILCSVFLFGNPLNTRQWIGTILVFAGLTLEQKFGKKKH</sequence>
<proteinExistence type="inferred from homology"/>
<gene>
    <name evidence="10" type="ORF">GPM918_LOCUS37292</name>
    <name evidence="11" type="ORF">SRO942_LOCUS38054</name>
</gene>
<keyword evidence="7 9" id="KW-0472">Membrane</keyword>
<comment type="subcellular location">
    <subcellularLocation>
        <location evidence="1">Endoplasmic reticulum membrane</location>
        <topology evidence="1">Multi-pass membrane protein</topology>
    </subcellularLocation>
</comment>
<feature type="compositionally biased region" description="Basic and acidic residues" evidence="8">
    <location>
        <begin position="1"/>
        <end position="10"/>
    </location>
</feature>